<dbReference type="GO" id="GO:0071555">
    <property type="term" value="P:cell wall organization"/>
    <property type="evidence" value="ECO:0007669"/>
    <property type="project" value="InterPro"/>
</dbReference>
<protein>
    <submittedName>
        <fullName evidence="12">Fimbria/pilus periplasmic chaperone</fullName>
    </submittedName>
</protein>
<keyword evidence="15" id="KW-1185">Reference proteome</keyword>
<dbReference type="GO" id="GO:0030288">
    <property type="term" value="C:outer membrane-bounded periplasmic space"/>
    <property type="evidence" value="ECO:0007669"/>
    <property type="project" value="InterPro"/>
</dbReference>
<evidence type="ECO:0000256" key="3">
    <source>
        <dbReference type="ARBA" id="ARBA00022558"/>
    </source>
</evidence>
<dbReference type="FunFam" id="2.60.40.10:FF:000458">
    <property type="entry name" value="Molecular chaperone FimC"/>
    <property type="match status" value="1"/>
</dbReference>
<dbReference type="InterPro" id="IPR018046">
    <property type="entry name" value="Pili_assmbl_chaperone_CS"/>
</dbReference>
<evidence type="ECO:0000313" key="13">
    <source>
        <dbReference type="EMBL" id="MDO7856393.1"/>
    </source>
</evidence>
<reference evidence="13" key="2">
    <citation type="submission" date="2023-07" db="EMBL/GenBank/DDBJ databases">
        <authorList>
            <person name="Yang W."/>
            <person name="Chen J."/>
            <person name="Ji P."/>
            <person name="Hu F."/>
        </authorList>
    </citation>
    <scope>NUCLEOTIDE SEQUENCE</scope>
    <source>
        <strain evidence="13">CRE-138-0111</strain>
    </source>
</reference>
<dbReference type="SUPFAM" id="SSF49354">
    <property type="entry name" value="PapD-like"/>
    <property type="match status" value="1"/>
</dbReference>
<comment type="caution">
    <text evidence="12">The sequence shown here is derived from an EMBL/GenBank/DDBJ whole genome shotgun (WGS) entry which is preliminary data.</text>
</comment>
<organism evidence="12 14">
    <name type="scientific">Providencia huashanensis</name>
    <dbReference type="NCBI Taxonomy" id="3037798"/>
    <lineage>
        <taxon>Bacteria</taxon>
        <taxon>Pseudomonadati</taxon>
        <taxon>Pseudomonadota</taxon>
        <taxon>Gammaproteobacteria</taxon>
        <taxon>Enterobacterales</taxon>
        <taxon>Morganellaceae</taxon>
        <taxon>Providencia</taxon>
    </lineage>
</organism>
<dbReference type="EMBL" id="JAUQTG010000003">
    <property type="protein sequence ID" value="MDO7856393.1"/>
    <property type="molecule type" value="Genomic_DNA"/>
</dbReference>
<evidence type="ECO:0000256" key="5">
    <source>
        <dbReference type="ARBA" id="ARBA00022764"/>
    </source>
</evidence>
<accession>A0AA42FM01</accession>
<name>A0AA42FM01_9GAMM</name>
<evidence type="ECO:0000313" key="15">
    <source>
        <dbReference type="Proteomes" id="UP001176478"/>
    </source>
</evidence>
<evidence type="ECO:0000313" key="12">
    <source>
        <dbReference type="EMBL" id="MDG4695618.1"/>
    </source>
</evidence>
<dbReference type="RefSeq" id="WP_210787277.1">
    <property type="nucleotide sequence ID" value="NZ_JARRYG010000004.1"/>
</dbReference>
<feature type="chain" id="PRO_5041283087" evidence="9">
    <location>
        <begin position="23"/>
        <end position="236"/>
    </location>
</feature>
<dbReference type="InterPro" id="IPR001829">
    <property type="entry name" value="Pili_assmbl_chaperone_bac"/>
</dbReference>
<dbReference type="Pfam" id="PF02753">
    <property type="entry name" value="PapD_C"/>
    <property type="match status" value="1"/>
</dbReference>
<evidence type="ECO:0000256" key="8">
    <source>
        <dbReference type="RuleBase" id="RU003918"/>
    </source>
</evidence>
<sequence>MKKTSIYAFFILTLLNSEYSSAAIALDRTRAIYEEGTKAISLKISNESNQLPYLAQAWIEDENFNKVTKPLLITPPIQRIEPGSKSMIRISSLPEVKDLPQDRETLFYFNLREIPPRSDKPNIMQIALQTKIKLFYRPSSIMTNSGKPWQNKLILTKEKNGYTIENPTGYYITITDIQSYNNKKSDNQFSPITVSPMSSTKLTTTVYDNFTLTYINDYGGRPTLDFQCLNHKCQVK</sequence>
<keyword evidence="4 9" id="KW-0732">Signal</keyword>
<dbReference type="Pfam" id="PF00345">
    <property type="entry name" value="PapD_N"/>
    <property type="match status" value="1"/>
</dbReference>
<comment type="similarity">
    <text evidence="2 8">Belongs to the periplasmic pilus chaperone family.</text>
</comment>
<dbReference type="Proteomes" id="UP001156701">
    <property type="component" value="Unassembled WGS sequence"/>
</dbReference>
<dbReference type="InterPro" id="IPR050643">
    <property type="entry name" value="Periplasmic_pilus_chap"/>
</dbReference>
<keyword evidence="3" id="KW-1029">Fimbrium biogenesis</keyword>
<dbReference type="SUPFAM" id="SSF49584">
    <property type="entry name" value="Periplasmic chaperone C-domain"/>
    <property type="match status" value="1"/>
</dbReference>
<gene>
    <name evidence="12" type="ORF">P7V44_05115</name>
    <name evidence="13" type="ORF">Q5E86_08475</name>
</gene>
<dbReference type="PANTHER" id="PTHR30251">
    <property type="entry name" value="PILUS ASSEMBLY CHAPERONE"/>
    <property type="match status" value="1"/>
</dbReference>
<evidence type="ECO:0000256" key="4">
    <source>
        <dbReference type="ARBA" id="ARBA00022729"/>
    </source>
</evidence>
<dbReference type="PRINTS" id="PR00969">
    <property type="entry name" value="CHAPERONPILI"/>
</dbReference>
<evidence type="ECO:0000313" key="14">
    <source>
        <dbReference type="Proteomes" id="UP001156701"/>
    </source>
</evidence>
<evidence type="ECO:0000259" key="10">
    <source>
        <dbReference type="Pfam" id="PF00345"/>
    </source>
</evidence>
<evidence type="ECO:0000256" key="9">
    <source>
        <dbReference type="SAM" id="SignalP"/>
    </source>
</evidence>
<feature type="domain" description="Pili assembly chaperone C-terminal" evidence="11">
    <location>
        <begin position="164"/>
        <end position="221"/>
    </location>
</feature>
<dbReference type="InterPro" id="IPR016147">
    <property type="entry name" value="Pili_assmbl_chaperone_N"/>
</dbReference>
<dbReference type="InterPro" id="IPR008962">
    <property type="entry name" value="PapD-like_sf"/>
</dbReference>
<dbReference type="InterPro" id="IPR013783">
    <property type="entry name" value="Ig-like_fold"/>
</dbReference>
<dbReference type="PROSITE" id="PS00635">
    <property type="entry name" value="PILI_CHAPERONE"/>
    <property type="match status" value="1"/>
</dbReference>
<keyword evidence="7" id="KW-0393">Immunoglobulin domain</keyword>
<keyword evidence="6 8" id="KW-0143">Chaperone</keyword>
<feature type="signal peptide" evidence="9">
    <location>
        <begin position="1"/>
        <end position="22"/>
    </location>
</feature>
<comment type="subcellular location">
    <subcellularLocation>
        <location evidence="1 8">Periplasm</location>
    </subcellularLocation>
</comment>
<dbReference type="EMBL" id="JARRYG010000004">
    <property type="protein sequence ID" value="MDG4695618.1"/>
    <property type="molecule type" value="Genomic_DNA"/>
</dbReference>
<evidence type="ECO:0000256" key="2">
    <source>
        <dbReference type="ARBA" id="ARBA00007399"/>
    </source>
</evidence>
<feature type="domain" description="Pili assembly chaperone N-terminal" evidence="10">
    <location>
        <begin position="24"/>
        <end position="141"/>
    </location>
</feature>
<reference evidence="12" key="1">
    <citation type="submission" date="2023-03" db="EMBL/GenBank/DDBJ databases">
        <title>a new species belonging to Providencia genus.</title>
        <authorList>
            <person name="Yang W."/>
            <person name="Hu F."/>
            <person name="Shen S."/>
            <person name="Ding L."/>
            <person name="Yin D."/>
        </authorList>
    </citation>
    <scope>NUCLEOTIDE SEQUENCE</scope>
    <source>
        <strain evidence="12">CRE-3FA-0001</strain>
    </source>
</reference>
<proteinExistence type="inferred from homology"/>
<dbReference type="AlphaFoldDB" id="A0AA42FM01"/>
<keyword evidence="5" id="KW-0574">Periplasm</keyword>
<evidence type="ECO:0000256" key="7">
    <source>
        <dbReference type="ARBA" id="ARBA00023319"/>
    </source>
</evidence>
<evidence type="ECO:0000259" key="11">
    <source>
        <dbReference type="Pfam" id="PF02753"/>
    </source>
</evidence>
<dbReference type="Gene3D" id="2.60.40.10">
    <property type="entry name" value="Immunoglobulins"/>
    <property type="match status" value="2"/>
</dbReference>
<reference evidence="13" key="3">
    <citation type="journal article" date="2024" name="Int. J. Antimicrob. Agents">
        <title>Identification of a novel Providencia species showing multi-drug-resistant in three patients with hospital-acquired infection.</title>
        <authorList>
            <person name="Yang W."/>
            <person name="Chen J."/>
            <person name="Yang F."/>
            <person name="Ji P."/>
            <person name="Shen S."/>
            <person name="Yin D."/>
            <person name="Hu F."/>
        </authorList>
    </citation>
    <scope>NUCLEOTIDE SEQUENCE</scope>
    <source>
        <strain evidence="13">CRE-138-0111</strain>
    </source>
</reference>
<dbReference type="InterPro" id="IPR036316">
    <property type="entry name" value="Pili_assmbl_chap_C_dom_sf"/>
</dbReference>
<dbReference type="InterPro" id="IPR016148">
    <property type="entry name" value="Pili_assmbl_chaperone_C"/>
</dbReference>
<dbReference type="PANTHER" id="PTHR30251:SF5">
    <property type="entry name" value="FIMBRIAL CHAPARONE PROTEIN"/>
    <property type="match status" value="1"/>
</dbReference>
<dbReference type="Proteomes" id="UP001176478">
    <property type="component" value="Unassembled WGS sequence"/>
</dbReference>
<evidence type="ECO:0000256" key="1">
    <source>
        <dbReference type="ARBA" id="ARBA00004418"/>
    </source>
</evidence>
<evidence type="ECO:0000256" key="6">
    <source>
        <dbReference type="ARBA" id="ARBA00023186"/>
    </source>
</evidence>